<feature type="region of interest" description="Disordered" evidence="1">
    <location>
        <begin position="24"/>
        <end position="47"/>
    </location>
</feature>
<dbReference type="PANTHER" id="PTHR38887:SF1">
    <property type="entry name" value="RAS MODIFICATION PROTEIN ERF4"/>
    <property type="match status" value="1"/>
</dbReference>
<name>A0A2T4C1H0_TRILO</name>
<accession>A0A2T4C1H0</accession>
<organism evidence="2 3">
    <name type="scientific">Trichoderma longibrachiatum ATCC 18648</name>
    <dbReference type="NCBI Taxonomy" id="983965"/>
    <lineage>
        <taxon>Eukaryota</taxon>
        <taxon>Fungi</taxon>
        <taxon>Dikarya</taxon>
        <taxon>Ascomycota</taxon>
        <taxon>Pezizomycotina</taxon>
        <taxon>Sordariomycetes</taxon>
        <taxon>Hypocreomycetidae</taxon>
        <taxon>Hypocreales</taxon>
        <taxon>Hypocreaceae</taxon>
        <taxon>Trichoderma</taxon>
    </lineage>
</organism>
<protein>
    <submittedName>
        <fullName evidence="2">Uncharacterized protein</fullName>
    </submittedName>
</protein>
<dbReference type="AlphaFoldDB" id="A0A2T4C1H0"/>
<gene>
    <name evidence="2" type="ORF">M440DRAFT_1402869</name>
</gene>
<proteinExistence type="predicted"/>
<evidence type="ECO:0000313" key="3">
    <source>
        <dbReference type="Proteomes" id="UP000240760"/>
    </source>
</evidence>
<dbReference type="OrthoDB" id="3068835at2759"/>
<dbReference type="InterPro" id="IPR053221">
    <property type="entry name" value="Burnettramic_acid_biosynth"/>
</dbReference>
<feature type="compositionally biased region" description="Low complexity" evidence="1">
    <location>
        <begin position="31"/>
        <end position="40"/>
    </location>
</feature>
<dbReference type="STRING" id="983965.A0A2T4C1H0"/>
<feature type="region of interest" description="Disordered" evidence="1">
    <location>
        <begin position="275"/>
        <end position="349"/>
    </location>
</feature>
<keyword evidence="3" id="KW-1185">Reference proteome</keyword>
<feature type="compositionally biased region" description="Basic and acidic residues" evidence="1">
    <location>
        <begin position="282"/>
        <end position="349"/>
    </location>
</feature>
<dbReference type="PANTHER" id="PTHR38887">
    <property type="entry name" value="CHROMOSOME 21, WHOLE GENOME SHOTGUN SEQUENCE"/>
    <property type="match status" value="1"/>
</dbReference>
<dbReference type="EMBL" id="KZ679134">
    <property type="protein sequence ID" value="PTB75344.1"/>
    <property type="molecule type" value="Genomic_DNA"/>
</dbReference>
<sequence>MAFANSHSKQDVYQFPPNQYRATAAMDFEGSPSSRSSTDSEPPPYEESLIRRQQQALALGSSIGHSSDNKIIAIPATNASLGSAFLRAYPPALERFNISKPVFLDFLDHLNRAIVASPGLRIFGAATDIAGIVPEPTTQAVFAAAGLGAKVGTYAMSKIRSEGVIRQANQQLFFPRGLEVQIVKLKTVALLANMPILNYKGEIDKRSPILESLQSLVEADELKTISAQQRRLRALEAWISPLEIDELPEVANPSNVMGKVDVFVSEAERKSAEQSMLKKRIKATEKHDRKSQKALEKYEKSMEKYDSKGKGRHSSRDLEKLEERRQKAVDKYERKTEKAETKYQKKNKEEKSIRKIGFLVVVPRARES</sequence>
<evidence type="ECO:0000256" key="1">
    <source>
        <dbReference type="SAM" id="MobiDB-lite"/>
    </source>
</evidence>
<dbReference type="Proteomes" id="UP000240760">
    <property type="component" value="Unassembled WGS sequence"/>
</dbReference>
<reference evidence="2 3" key="1">
    <citation type="submission" date="2016-07" db="EMBL/GenBank/DDBJ databases">
        <title>Multiple horizontal gene transfer events from other fungi enriched the ability of initially mycotrophic Trichoderma (Ascomycota) to feed on dead plant biomass.</title>
        <authorList>
            <consortium name="DOE Joint Genome Institute"/>
            <person name="Aerts A."/>
            <person name="Atanasova L."/>
            <person name="Chenthamara K."/>
            <person name="Zhang J."/>
            <person name="Grujic M."/>
            <person name="Henrissat B."/>
            <person name="Kuo A."/>
            <person name="Salamov A."/>
            <person name="Lipzen A."/>
            <person name="Labutti K."/>
            <person name="Barry K."/>
            <person name="Miao Y."/>
            <person name="Rahimi M.J."/>
            <person name="Shen Q."/>
            <person name="Grigoriev I.V."/>
            <person name="Kubicek C.P."/>
            <person name="Druzhinina I.S."/>
        </authorList>
    </citation>
    <scope>NUCLEOTIDE SEQUENCE [LARGE SCALE GENOMIC DNA]</scope>
    <source>
        <strain evidence="2 3">ATCC 18648</strain>
    </source>
</reference>
<evidence type="ECO:0000313" key="2">
    <source>
        <dbReference type="EMBL" id="PTB75344.1"/>
    </source>
</evidence>